<comment type="caution">
    <text evidence="1">The sequence shown here is derived from an EMBL/GenBank/DDBJ whole genome shotgun (WGS) entry which is preliminary data.</text>
</comment>
<dbReference type="EMBL" id="JABBYC010000001">
    <property type="protein sequence ID" value="MBL0885050.1"/>
    <property type="molecule type" value="Genomic_DNA"/>
</dbReference>
<evidence type="ECO:0000313" key="1">
    <source>
        <dbReference type="EMBL" id="MBL0885050.1"/>
    </source>
</evidence>
<accession>A0ABS1LFS9</accession>
<organism evidence="1 2">
    <name type="scientific">Myceligenerans indicum</name>
    <dbReference type="NCBI Taxonomy" id="2593663"/>
    <lineage>
        <taxon>Bacteria</taxon>
        <taxon>Bacillati</taxon>
        <taxon>Actinomycetota</taxon>
        <taxon>Actinomycetes</taxon>
        <taxon>Micrococcales</taxon>
        <taxon>Promicromonosporaceae</taxon>
        <taxon>Myceligenerans</taxon>
    </lineage>
</organism>
<protein>
    <submittedName>
        <fullName evidence="1">Pilus assembly protein</fullName>
    </submittedName>
</protein>
<evidence type="ECO:0000313" key="2">
    <source>
        <dbReference type="Proteomes" id="UP000675409"/>
    </source>
</evidence>
<dbReference type="Proteomes" id="UP000675409">
    <property type="component" value="Unassembled WGS sequence"/>
</dbReference>
<proteinExistence type="predicted"/>
<sequence>MVEALLAVMLLLPLVYLVAVMSRVQAGTFAAETAAREAVRAVVTATSADQGAARADAAVRIALRDQDLPDDAATLDIECGGGPCLVPGAEVAATVHVTVPLPLVPGVFGAHVPAAVHVDAAHVGSVDRYVAVRP</sequence>
<reference evidence="1 2" key="1">
    <citation type="journal article" date="2021" name="Arch. Microbiol.">
        <title>Myceligenerans indicum sp. nov., an actinobacterium isolated from mangrove sediment of Sundarbans, India.</title>
        <authorList>
            <person name="Asha K."/>
            <person name="Bhadury P."/>
        </authorList>
    </citation>
    <scope>NUCLEOTIDE SEQUENCE [LARGE SCALE GENOMIC DNA]</scope>
    <source>
        <strain evidence="1 2">I2</strain>
    </source>
</reference>
<keyword evidence="2" id="KW-1185">Reference proteome</keyword>
<gene>
    <name evidence="1" type="ORF">HGK34_01920</name>
</gene>
<name>A0ABS1LFS9_9MICO</name>